<dbReference type="SUPFAM" id="SSF52058">
    <property type="entry name" value="L domain-like"/>
    <property type="match status" value="2"/>
</dbReference>
<evidence type="ECO:0000256" key="11">
    <source>
        <dbReference type="ARBA" id="ARBA00023170"/>
    </source>
</evidence>
<dbReference type="SMART" id="SM00369">
    <property type="entry name" value="LRR_TYP"/>
    <property type="match status" value="5"/>
</dbReference>
<dbReference type="Proteomes" id="UP001141552">
    <property type="component" value="Unassembled WGS sequence"/>
</dbReference>
<keyword evidence="15" id="KW-1185">Reference proteome</keyword>
<dbReference type="FunFam" id="3.80.10.10:FF:000722">
    <property type="entry name" value="Leucine-rich repeat receptor-like protein kinase"/>
    <property type="match status" value="1"/>
</dbReference>
<keyword evidence="12" id="KW-0325">Glycoprotein</keyword>
<evidence type="ECO:0000256" key="2">
    <source>
        <dbReference type="ARBA" id="ARBA00009592"/>
    </source>
</evidence>
<evidence type="ECO:0008006" key="16">
    <source>
        <dbReference type="Google" id="ProtNLM"/>
    </source>
</evidence>
<protein>
    <recommendedName>
        <fullName evidence="16">Leucine-rich repeat-containing N-terminal plant-type domain-containing protein</fullName>
    </recommendedName>
</protein>
<dbReference type="OrthoDB" id="8731593at2759"/>
<keyword evidence="6 13" id="KW-0812">Transmembrane</keyword>
<keyword evidence="7" id="KW-0732">Signal</keyword>
<comment type="caution">
    <text evidence="14">The sequence shown here is derived from an EMBL/GenBank/DDBJ whole genome shotgun (WGS) entry which is preliminary data.</text>
</comment>
<evidence type="ECO:0000256" key="6">
    <source>
        <dbReference type="ARBA" id="ARBA00022692"/>
    </source>
</evidence>
<dbReference type="Pfam" id="PF00560">
    <property type="entry name" value="LRR_1"/>
    <property type="match status" value="1"/>
</dbReference>
<sequence>MTLNNLSGDVPCMRNCSSLRALHVYSNKLNGLSECTWELSNLEVLDFARNMMNGTTISDAQLSNLTKLVTLDHVFLSDCEHKKNLAVVSISRANILDIISNWFWELPIKLSYLDLSENQISGDIQKPPQILDDFCAVNLSSNLFQGSIPRFPANVTALSLSSNMLTGTTSSLCSMSGGKLTYLDLSNNLLSGELSDCWFHWKKLSILNLQNNNFSGRIPGSFGSLLSLQALHLSSNSFSGELPPALRFCQELDIIDVGENQLTGRLPTWLEESLSKLTVMHLRSNRFHGGIPWQLCYLTSVQILDLSNNNLSGIIPDCLNNFTYTADTRGILETFYHNVTSAIGNGMPLTIPYVDNVMVVWKGMAPQYGETLGLVKSVDLSSNNLSWEIHRVVALNLSRNQLIGFLPPTFGNLRALQSLDLSQNQLSGELPGSLQDLNYLSLLNVSYNNLSGKIPQSTQLQSLDSSGFMGNPKLCGKPLPNMKLLQKNQHPSVNQGSKDDVGDDEIFWVGFYVSAGIGFFTAFGLLLKRSWRHDYFNLMDNIGRWLYVRSILFTARLSRRHGI</sequence>
<dbReference type="AlphaFoldDB" id="A0A9Q0IYU4"/>
<organism evidence="14 15">
    <name type="scientific">Turnera subulata</name>
    <dbReference type="NCBI Taxonomy" id="218843"/>
    <lineage>
        <taxon>Eukaryota</taxon>
        <taxon>Viridiplantae</taxon>
        <taxon>Streptophyta</taxon>
        <taxon>Embryophyta</taxon>
        <taxon>Tracheophyta</taxon>
        <taxon>Spermatophyta</taxon>
        <taxon>Magnoliopsida</taxon>
        <taxon>eudicotyledons</taxon>
        <taxon>Gunneridae</taxon>
        <taxon>Pentapetalae</taxon>
        <taxon>rosids</taxon>
        <taxon>fabids</taxon>
        <taxon>Malpighiales</taxon>
        <taxon>Passifloraceae</taxon>
        <taxon>Turnera</taxon>
    </lineage>
</organism>
<dbReference type="Pfam" id="PF13855">
    <property type="entry name" value="LRR_8"/>
    <property type="match status" value="2"/>
</dbReference>
<name>A0A9Q0IYU4_9ROSI</name>
<comment type="subcellular location">
    <subcellularLocation>
        <location evidence="1">Cell membrane</location>
        <topology evidence="1">Single-pass type I membrane protein</topology>
    </subcellularLocation>
</comment>
<proteinExistence type="inferred from homology"/>
<keyword evidence="5" id="KW-0433">Leucine-rich repeat</keyword>
<reference evidence="14" key="2">
    <citation type="journal article" date="2023" name="Plants (Basel)">
        <title>Annotation of the Turnera subulata (Passifloraceae) Draft Genome Reveals the S-Locus Evolved after the Divergence of Turneroideae from Passifloroideae in a Stepwise Manner.</title>
        <authorList>
            <person name="Henning P.M."/>
            <person name="Roalson E.H."/>
            <person name="Mir W."/>
            <person name="McCubbin A.G."/>
            <person name="Shore J.S."/>
        </authorList>
    </citation>
    <scope>NUCLEOTIDE SEQUENCE</scope>
    <source>
        <strain evidence="14">F60SS</strain>
    </source>
</reference>
<dbReference type="PRINTS" id="PR00019">
    <property type="entry name" value="LEURICHRPT"/>
</dbReference>
<dbReference type="PANTHER" id="PTHR48063:SF101">
    <property type="entry name" value="LRR RECEPTOR-LIKE SERINE_THREONINE-PROTEIN KINASE FLS2"/>
    <property type="match status" value="1"/>
</dbReference>
<evidence type="ECO:0000313" key="14">
    <source>
        <dbReference type="EMBL" id="KAJ4821762.1"/>
    </source>
</evidence>
<dbReference type="InterPro" id="IPR003591">
    <property type="entry name" value="Leu-rich_rpt_typical-subtyp"/>
</dbReference>
<keyword evidence="11" id="KW-0675">Receptor</keyword>
<dbReference type="InterPro" id="IPR001611">
    <property type="entry name" value="Leu-rich_rpt"/>
</dbReference>
<keyword evidence="10 13" id="KW-0472">Membrane</keyword>
<evidence type="ECO:0000256" key="1">
    <source>
        <dbReference type="ARBA" id="ARBA00004251"/>
    </source>
</evidence>
<dbReference type="InterPro" id="IPR046956">
    <property type="entry name" value="RLP23-like"/>
</dbReference>
<evidence type="ECO:0000256" key="4">
    <source>
        <dbReference type="ARBA" id="ARBA00022553"/>
    </source>
</evidence>
<dbReference type="InterPro" id="IPR032675">
    <property type="entry name" value="LRR_dom_sf"/>
</dbReference>
<evidence type="ECO:0000256" key="12">
    <source>
        <dbReference type="ARBA" id="ARBA00023180"/>
    </source>
</evidence>
<dbReference type="PANTHER" id="PTHR48063">
    <property type="entry name" value="LRR RECEPTOR-LIKE KINASE"/>
    <property type="match status" value="1"/>
</dbReference>
<accession>A0A9Q0IYU4</accession>
<gene>
    <name evidence="14" type="ORF">Tsubulata_041297</name>
</gene>
<keyword evidence="9 13" id="KW-1133">Transmembrane helix</keyword>
<dbReference type="EMBL" id="JAKUCV010007870">
    <property type="protein sequence ID" value="KAJ4821762.1"/>
    <property type="molecule type" value="Genomic_DNA"/>
</dbReference>
<feature type="transmembrane region" description="Helical" evidence="13">
    <location>
        <begin position="506"/>
        <end position="527"/>
    </location>
</feature>
<reference evidence="14" key="1">
    <citation type="submission" date="2022-02" db="EMBL/GenBank/DDBJ databases">
        <authorList>
            <person name="Henning P.M."/>
            <person name="McCubbin A.G."/>
            <person name="Shore J.S."/>
        </authorList>
    </citation>
    <scope>NUCLEOTIDE SEQUENCE</scope>
    <source>
        <strain evidence="14">F60SS</strain>
        <tissue evidence="14">Leaves</tissue>
    </source>
</reference>
<evidence type="ECO:0000256" key="7">
    <source>
        <dbReference type="ARBA" id="ARBA00022729"/>
    </source>
</evidence>
<comment type="similarity">
    <text evidence="2">Belongs to the RLP family.</text>
</comment>
<dbReference type="FunFam" id="3.80.10.10:FF:000095">
    <property type="entry name" value="LRR receptor-like serine/threonine-protein kinase GSO1"/>
    <property type="match status" value="1"/>
</dbReference>
<evidence type="ECO:0000256" key="13">
    <source>
        <dbReference type="SAM" id="Phobius"/>
    </source>
</evidence>
<evidence type="ECO:0000256" key="9">
    <source>
        <dbReference type="ARBA" id="ARBA00022989"/>
    </source>
</evidence>
<evidence type="ECO:0000256" key="3">
    <source>
        <dbReference type="ARBA" id="ARBA00022475"/>
    </source>
</evidence>
<keyword evidence="3" id="KW-1003">Cell membrane</keyword>
<dbReference type="GO" id="GO:0005886">
    <property type="term" value="C:plasma membrane"/>
    <property type="evidence" value="ECO:0007669"/>
    <property type="project" value="UniProtKB-SubCell"/>
</dbReference>
<keyword evidence="4" id="KW-0597">Phosphoprotein</keyword>
<evidence type="ECO:0000256" key="8">
    <source>
        <dbReference type="ARBA" id="ARBA00022737"/>
    </source>
</evidence>
<dbReference type="Gene3D" id="3.80.10.10">
    <property type="entry name" value="Ribonuclease Inhibitor"/>
    <property type="match status" value="1"/>
</dbReference>
<keyword evidence="8" id="KW-0677">Repeat</keyword>
<evidence type="ECO:0000256" key="5">
    <source>
        <dbReference type="ARBA" id="ARBA00022614"/>
    </source>
</evidence>
<evidence type="ECO:0000256" key="10">
    <source>
        <dbReference type="ARBA" id="ARBA00023136"/>
    </source>
</evidence>
<evidence type="ECO:0000313" key="15">
    <source>
        <dbReference type="Proteomes" id="UP001141552"/>
    </source>
</evidence>